<protein>
    <submittedName>
        <fullName evidence="1">Uncharacterized protein</fullName>
    </submittedName>
</protein>
<dbReference type="Proteomes" id="UP001249851">
    <property type="component" value="Unassembled WGS sequence"/>
</dbReference>
<keyword evidence="2" id="KW-1185">Reference proteome</keyword>
<evidence type="ECO:0000313" key="1">
    <source>
        <dbReference type="EMBL" id="KAK2573050.1"/>
    </source>
</evidence>
<reference evidence="1" key="2">
    <citation type="journal article" date="2023" name="Science">
        <title>Genomic signatures of disease resistance in endangered staghorn corals.</title>
        <authorList>
            <person name="Vollmer S.V."/>
            <person name="Selwyn J.D."/>
            <person name="Despard B.A."/>
            <person name="Roesel C.L."/>
        </authorList>
    </citation>
    <scope>NUCLEOTIDE SEQUENCE</scope>
    <source>
        <strain evidence="1">K2</strain>
    </source>
</reference>
<sequence>MLSPLNYERDCHEIVFILVEHKILVGWQRDKGLEKVRILWTKAYPGEPCEVELNNPDFDVPSFESKIIMTSLKLAVDKGSSITRFRYPIMEMRNF</sequence>
<evidence type="ECO:0000313" key="2">
    <source>
        <dbReference type="Proteomes" id="UP001249851"/>
    </source>
</evidence>
<accession>A0AAD9VGI4</accession>
<gene>
    <name evidence="1" type="ORF">P5673_002081</name>
</gene>
<dbReference type="EMBL" id="JARQWQ010000003">
    <property type="protein sequence ID" value="KAK2573050.1"/>
    <property type="molecule type" value="Genomic_DNA"/>
</dbReference>
<comment type="caution">
    <text evidence="1">The sequence shown here is derived from an EMBL/GenBank/DDBJ whole genome shotgun (WGS) entry which is preliminary data.</text>
</comment>
<proteinExistence type="predicted"/>
<name>A0AAD9VGI4_ACRCE</name>
<organism evidence="1 2">
    <name type="scientific">Acropora cervicornis</name>
    <name type="common">Staghorn coral</name>
    <dbReference type="NCBI Taxonomy" id="6130"/>
    <lineage>
        <taxon>Eukaryota</taxon>
        <taxon>Metazoa</taxon>
        <taxon>Cnidaria</taxon>
        <taxon>Anthozoa</taxon>
        <taxon>Hexacorallia</taxon>
        <taxon>Scleractinia</taxon>
        <taxon>Astrocoeniina</taxon>
        <taxon>Acroporidae</taxon>
        <taxon>Acropora</taxon>
    </lineage>
</organism>
<dbReference type="AlphaFoldDB" id="A0AAD9VGI4"/>
<reference evidence="1" key="1">
    <citation type="journal article" date="2023" name="G3 (Bethesda)">
        <title>Whole genome assembly and annotation of the endangered Caribbean coral Acropora cervicornis.</title>
        <authorList>
            <person name="Selwyn J.D."/>
            <person name="Vollmer S.V."/>
        </authorList>
    </citation>
    <scope>NUCLEOTIDE SEQUENCE</scope>
    <source>
        <strain evidence="1">K2</strain>
    </source>
</reference>